<dbReference type="AlphaFoldDB" id="A0A858PZD1"/>
<reference evidence="3 4" key="1">
    <citation type="journal article" date="2020" name="Pathogens">
        <title>First Whole Genome Sequence of Anaplasma platys, an Obligate Intracellular Rickettsial Pathogen of Dogs.</title>
        <authorList>
            <person name="Llanes A."/>
            <person name="Rajeev S."/>
        </authorList>
    </citation>
    <scope>NUCLEOTIDE SEQUENCE [LARGE SCALE GENOMIC DNA]</scope>
    <source>
        <strain evidence="3 4">S3</strain>
    </source>
</reference>
<feature type="transmembrane region" description="Helical" evidence="2">
    <location>
        <begin position="44"/>
        <end position="73"/>
    </location>
</feature>
<gene>
    <name evidence="3" type="ORF">ANPL_04480</name>
</gene>
<evidence type="ECO:0000313" key="3">
    <source>
        <dbReference type="EMBL" id="QJC27939.1"/>
    </source>
</evidence>
<sequence>MSNDVQKHESKTTNRKAAFANGVQLGSRNRKEFALFFRLRKTTVVTILASSAVIVTAVCVALCTFSIALHYTIKSNVMSATQLCGLLAFGLVTICAFVATTTLLAAALRATRAIHAALHPPLLRSTLSYGKTSDATPTLEEAIEHFWRPPIGSTDAKRNAGASFSESATASGNQTANTETRVTSGAIEGQTAPTDRDITLESVSSLHGNSQLYPTLP</sequence>
<organism evidence="3 4">
    <name type="scientific">Anaplasma platys</name>
    <dbReference type="NCBI Taxonomy" id="949"/>
    <lineage>
        <taxon>Bacteria</taxon>
        <taxon>Pseudomonadati</taxon>
        <taxon>Pseudomonadota</taxon>
        <taxon>Alphaproteobacteria</taxon>
        <taxon>Rickettsiales</taxon>
        <taxon>Anaplasmataceae</taxon>
        <taxon>Anaplasma</taxon>
    </lineage>
</organism>
<feature type="region of interest" description="Disordered" evidence="1">
    <location>
        <begin position="157"/>
        <end position="194"/>
    </location>
</feature>
<name>A0A858PZD1_9RICK</name>
<dbReference type="RefSeq" id="WP_169193529.1">
    <property type="nucleotide sequence ID" value="NZ_CP046391.1"/>
</dbReference>
<dbReference type="EMBL" id="CP046391">
    <property type="protein sequence ID" value="QJC27939.1"/>
    <property type="molecule type" value="Genomic_DNA"/>
</dbReference>
<proteinExistence type="predicted"/>
<evidence type="ECO:0000256" key="1">
    <source>
        <dbReference type="SAM" id="MobiDB-lite"/>
    </source>
</evidence>
<evidence type="ECO:0000256" key="2">
    <source>
        <dbReference type="SAM" id="Phobius"/>
    </source>
</evidence>
<protein>
    <submittedName>
        <fullName evidence="3">Uncharacterized protein</fullName>
    </submittedName>
</protein>
<evidence type="ECO:0000313" key="4">
    <source>
        <dbReference type="Proteomes" id="UP000500930"/>
    </source>
</evidence>
<accession>A0A858PZD1</accession>
<dbReference type="Proteomes" id="UP000500930">
    <property type="component" value="Chromosome"/>
</dbReference>
<feature type="transmembrane region" description="Helical" evidence="2">
    <location>
        <begin position="85"/>
        <end position="108"/>
    </location>
</feature>
<keyword evidence="2" id="KW-0472">Membrane</keyword>
<feature type="compositionally biased region" description="Polar residues" evidence="1">
    <location>
        <begin position="162"/>
        <end position="183"/>
    </location>
</feature>
<keyword evidence="2" id="KW-1133">Transmembrane helix</keyword>
<keyword evidence="4" id="KW-1185">Reference proteome</keyword>
<dbReference type="KEGG" id="aplt:ANPL_04480"/>
<keyword evidence="2" id="KW-0812">Transmembrane</keyword>